<reference evidence="2 3" key="1">
    <citation type="submission" date="2019-09" db="EMBL/GenBank/DDBJ databases">
        <title>Complete genome sequence of Arachidicoccus sp. B3-10 isolated from apple orchard soil.</title>
        <authorList>
            <person name="Kim H.S."/>
            <person name="Han K.-I."/>
            <person name="Suh M.K."/>
            <person name="Lee K.C."/>
            <person name="Eom M.K."/>
            <person name="Kim J.-S."/>
            <person name="Kang S.W."/>
            <person name="Sin Y."/>
            <person name="Lee J.-S."/>
        </authorList>
    </citation>
    <scope>NUCLEOTIDE SEQUENCE [LARGE SCALE GENOMIC DNA]</scope>
    <source>
        <strain evidence="2 3">B3-10</strain>
    </source>
</reference>
<sequence length="121" mass="13765">MAKLSLKYIRILFILGLTIFFSFKLVSAYAFTKEVIKNHISSCEKNTDNNEKKTSNSENDSSDNEGCSKLPECLAVDWISPDVDFIHFGTYENITLFYSIYLHEKVMSPIFTILTPPPDLG</sequence>
<evidence type="ECO:0000313" key="3">
    <source>
        <dbReference type="Proteomes" id="UP000292424"/>
    </source>
</evidence>
<evidence type="ECO:0000313" key="2">
    <source>
        <dbReference type="EMBL" id="QES87170.1"/>
    </source>
</evidence>
<organism evidence="2 3">
    <name type="scientific">Rhizosphaericola mali</name>
    <dbReference type="NCBI Taxonomy" id="2545455"/>
    <lineage>
        <taxon>Bacteria</taxon>
        <taxon>Pseudomonadati</taxon>
        <taxon>Bacteroidota</taxon>
        <taxon>Chitinophagia</taxon>
        <taxon>Chitinophagales</taxon>
        <taxon>Chitinophagaceae</taxon>
        <taxon>Rhizosphaericola</taxon>
    </lineage>
</organism>
<proteinExistence type="predicted"/>
<protein>
    <submittedName>
        <fullName evidence="2">Uncharacterized protein</fullName>
    </submittedName>
</protein>
<dbReference type="EMBL" id="CP044016">
    <property type="protein sequence ID" value="QES87170.1"/>
    <property type="molecule type" value="Genomic_DNA"/>
</dbReference>
<name>A0A5P2G050_9BACT</name>
<feature type="compositionally biased region" description="Basic and acidic residues" evidence="1">
    <location>
        <begin position="45"/>
        <end position="55"/>
    </location>
</feature>
<evidence type="ECO:0000256" key="1">
    <source>
        <dbReference type="SAM" id="MobiDB-lite"/>
    </source>
</evidence>
<feature type="region of interest" description="Disordered" evidence="1">
    <location>
        <begin position="44"/>
        <end position="66"/>
    </location>
</feature>
<dbReference type="Proteomes" id="UP000292424">
    <property type="component" value="Chromosome"/>
</dbReference>
<accession>A0A5P2G050</accession>
<gene>
    <name evidence="2" type="ORF">E0W69_000295</name>
</gene>
<dbReference type="KEGG" id="arac:E0W69_000295"/>
<keyword evidence="3" id="KW-1185">Reference proteome</keyword>
<dbReference type="RefSeq" id="WP_131328048.1">
    <property type="nucleotide sequence ID" value="NZ_CP044016.1"/>
</dbReference>
<dbReference type="AlphaFoldDB" id="A0A5P2G050"/>